<proteinExistence type="predicted"/>
<sequence>MIIVTDLPEEGHQIQALREERAAEAAEGIPVREPEYREHRPGTVPLTTGAKAIIREERRMIMISRRF</sequence>
<reference evidence="1 2" key="1">
    <citation type="submission" date="2013-07" db="EMBL/GenBank/DDBJ databases">
        <authorList>
            <person name="Weinstock G."/>
            <person name="Sodergren E."/>
            <person name="Wylie T."/>
            <person name="Fulton L."/>
            <person name="Fulton R."/>
            <person name="Fronick C."/>
            <person name="O'Laughlin M."/>
            <person name="Godfrey J."/>
            <person name="Miner T."/>
            <person name="Herter B."/>
            <person name="Appelbaum E."/>
            <person name="Cordes M."/>
            <person name="Lek S."/>
            <person name="Wollam A."/>
            <person name="Pepin K.H."/>
            <person name="Palsikar V.B."/>
            <person name="Mitreva M."/>
            <person name="Wilson R.K."/>
        </authorList>
    </citation>
    <scope>NUCLEOTIDE SEQUENCE [LARGE SCALE GENOMIC DNA]</scope>
    <source>
        <strain evidence="1 2">ATCC 14940</strain>
    </source>
</reference>
<gene>
    <name evidence="1" type="ORF">CLOSYM_04521</name>
</gene>
<organism evidence="1 2">
    <name type="scientific">[Clostridium] symbiosum ATCC 14940</name>
    <dbReference type="NCBI Taxonomy" id="411472"/>
    <lineage>
        <taxon>Bacteria</taxon>
        <taxon>Bacillati</taxon>
        <taxon>Bacillota</taxon>
        <taxon>Clostridia</taxon>
        <taxon>Lachnospirales</taxon>
        <taxon>Lachnospiraceae</taxon>
        <taxon>Otoolea</taxon>
    </lineage>
</organism>
<accession>A0ABC9TRG0</accession>
<protein>
    <submittedName>
        <fullName evidence="1">Uncharacterized protein</fullName>
    </submittedName>
</protein>
<dbReference type="AlphaFoldDB" id="A0ABC9TRG0"/>
<dbReference type="Proteomes" id="UP000016491">
    <property type="component" value="Unassembled WGS sequence"/>
</dbReference>
<evidence type="ECO:0000313" key="1">
    <source>
        <dbReference type="EMBL" id="ERI73907.1"/>
    </source>
</evidence>
<name>A0ABC9TRG0_CLOSY</name>
<dbReference type="EMBL" id="AWSU01000359">
    <property type="protein sequence ID" value="ERI73907.1"/>
    <property type="molecule type" value="Genomic_DNA"/>
</dbReference>
<evidence type="ECO:0000313" key="2">
    <source>
        <dbReference type="Proteomes" id="UP000016491"/>
    </source>
</evidence>
<comment type="caution">
    <text evidence="1">The sequence shown here is derived from an EMBL/GenBank/DDBJ whole genome shotgun (WGS) entry which is preliminary data.</text>
</comment>